<proteinExistence type="predicted"/>
<gene>
    <name evidence="1" type="ORF">Fuma_01671</name>
</gene>
<keyword evidence="2" id="KW-1185">Reference proteome</keyword>
<name>A0A1P8WDE8_9PLAN</name>
<dbReference type="AlphaFoldDB" id="A0A1P8WDE8"/>
<sequence length="107" mass="11989">MSAWGPADAVPFPETWLRSSASRMPTSGTGKIRHPKVWPSLSGQRERQLLIGASAKAGRRAIPPGRVYRQVLPVLGFDFAADTQFFRWLWTGVDDRDIQPIERSIGR</sequence>
<organism evidence="1 2">
    <name type="scientific">Fuerstiella marisgermanici</name>
    <dbReference type="NCBI Taxonomy" id="1891926"/>
    <lineage>
        <taxon>Bacteria</taxon>
        <taxon>Pseudomonadati</taxon>
        <taxon>Planctomycetota</taxon>
        <taxon>Planctomycetia</taxon>
        <taxon>Planctomycetales</taxon>
        <taxon>Planctomycetaceae</taxon>
        <taxon>Fuerstiella</taxon>
    </lineage>
</organism>
<evidence type="ECO:0000313" key="1">
    <source>
        <dbReference type="EMBL" id="APZ92067.1"/>
    </source>
</evidence>
<dbReference type="KEGG" id="fmr:Fuma_01671"/>
<dbReference type="EMBL" id="CP017641">
    <property type="protein sequence ID" value="APZ92067.1"/>
    <property type="molecule type" value="Genomic_DNA"/>
</dbReference>
<reference evidence="1 2" key="1">
    <citation type="journal article" date="2016" name="Front. Microbiol.">
        <title>Fuerstia marisgermanicae gen. nov., sp. nov., an Unusual Member of the Phylum Planctomycetes from the German Wadden Sea.</title>
        <authorList>
            <person name="Kohn T."/>
            <person name="Heuer A."/>
            <person name="Jogler M."/>
            <person name="Vollmers J."/>
            <person name="Boedeker C."/>
            <person name="Bunk B."/>
            <person name="Rast P."/>
            <person name="Borchert D."/>
            <person name="Glockner I."/>
            <person name="Freese H.M."/>
            <person name="Klenk H.P."/>
            <person name="Overmann J."/>
            <person name="Kaster A.K."/>
            <person name="Rohde M."/>
            <person name="Wiegand S."/>
            <person name="Jogler C."/>
        </authorList>
    </citation>
    <scope>NUCLEOTIDE SEQUENCE [LARGE SCALE GENOMIC DNA]</scope>
    <source>
        <strain evidence="1 2">NH11</strain>
    </source>
</reference>
<dbReference type="STRING" id="1891926.Fuma_01671"/>
<accession>A0A1P8WDE8</accession>
<protein>
    <submittedName>
        <fullName evidence="1">Uncharacterized protein</fullName>
    </submittedName>
</protein>
<dbReference type="Proteomes" id="UP000187735">
    <property type="component" value="Chromosome"/>
</dbReference>
<evidence type="ECO:0000313" key="2">
    <source>
        <dbReference type="Proteomes" id="UP000187735"/>
    </source>
</evidence>